<evidence type="ECO:0000313" key="6">
    <source>
        <dbReference type="Proteomes" id="UP000044841"/>
    </source>
</evidence>
<feature type="domain" description="HMG box" evidence="4">
    <location>
        <begin position="290"/>
        <end position="375"/>
    </location>
</feature>
<dbReference type="Proteomes" id="UP000044841">
    <property type="component" value="Unassembled WGS sequence"/>
</dbReference>
<feature type="domain" description="HMG box" evidence="4">
    <location>
        <begin position="196"/>
        <end position="261"/>
    </location>
</feature>
<dbReference type="GO" id="GO:0005634">
    <property type="term" value="C:nucleus"/>
    <property type="evidence" value="ECO:0007669"/>
    <property type="project" value="UniProtKB-UniRule"/>
</dbReference>
<keyword evidence="6" id="KW-1185">Reference proteome</keyword>
<evidence type="ECO:0000256" key="1">
    <source>
        <dbReference type="ARBA" id="ARBA00023125"/>
    </source>
</evidence>
<dbReference type="InterPro" id="IPR009071">
    <property type="entry name" value="HMG_box_dom"/>
</dbReference>
<dbReference type="AlphaFoldDB" id="A0A0K6FQR6"/>
<feature type="DNA-binding region" description="HMG box" evidence="2">
    <location>
        <begin position="196"/>
        <end position="261"/>
    </location>
</feature>
<keyword evidence="1 2" id="KW-0238">DNA-binding</keyword>
<dbReference type="InterPro" id="IPR036910">
    <property type="entry name" value="HMG_box_dom_sf"/>
</dbReference>
<feature type="compositionally biased region" description="Basic and acidic residues" evidence="3">
    <location>
        <begin position="273"/>
        <end position="284"/>
    </location>
</feature>
<dbReference type="GO" id="GO:0006357">
    <property type="term" value="P:regulation of transcription by RNA polymerase II"/>
    <property type="evidence" value="ECO:0007669"/>
    <property type="project" value="TreeGrafter"/>
</dbReference>
<dbReference type="Pfam" id="PF09011">
    <property type="entry name" value="HMG_box_2"/>
    <property type="match status" value="1"/>
</dbReference>
<name>A0A0K6FQR6_9AGAM</name>
<keyword evidence="2" id="KW-0539">Nucleus</keyword>
<feature type="compositionally biased region" description="Low complexity" evidence="3">
    <location>
        <begin position="62"/>
        <end position="85"/>
    </location>
</feature>
<gene>
    <name evidence="5" type="ORF">RSOLAG22IIIB_13700</name>
</gene>
<dbReference type="PANTHER" id="PTHR48112">
    <property type="entry name" value="HIGH MOBILITY GROUP PROTEIN DSP1"/>
    <property type="match status" value="1"/>
</dbReference>
<dbReference type="PANTHER" id="PTHR48112:SF22">
    <property type="entry name" value="MITOCHONDRIAL TRANSCRIPTION FACTOR A, ISOFORM B"/>
    <property type="match status" value="1"/>
</dbReference>
<feature type="DNA-binding region" description="HMG box" evidence="2">
    <location>
        <begin position="290"/>
        <end position="375"/>
    </location>
</feature>
<reference evidence="5 6" key="1">
    <citation type="submission" date="2015-07" db="EMBL/GenBank/DDBJ databases">
        <authorList>
            <person name="Noorani M."/>
        </authorList>
    </citation>
    <scope>NUCLEOTIDE SEQUENCE [LARGE SCALE GENOMIC DNA]</scope>
    <source>
        <strain evidence="5">BBA 69670</strain>
    </source>
</reference>
<evidence type="ECO:0000256" key="2">
    <source>
        <dbReference type="PROSITE-ProRule" id="PRU00267"/>
    </source>
</evidence>
<evidence type="ECO:0000313" key="5">
    <source>
        <dbReference type="EMBL" id="CUA68329.1"/>
    </source>
</evidence>
<feature type="region of interest" description="Disordered" evidence="3">
    <location>
        <begin position="272"/>
        <end position="292"/>
    </location>
</feature>
<accession>A0A0K6FQR6</accession>
<dbReference type="EMBL" id="CYGV01000390">
    <property type="protein sequence ID" value="CUA68329.1"/>
    <property type="molecule type" value="Genomic_DNA"/>
</dbReference>
<dbReference type="SUPFAM" id="SSF47095">
    <property type="entry name" value="HMG-box"/>
    <property type="match status" value="2"/>
</dbReference>
<feature type="compositionally biased region" description="Basic and acidic residues" evidence="3">
    <location>
        <begin position="89"/>
        <end position="181"/>
    </location>
</feature>
<dbReference type="InterPro" id="IPR050342">
    <property type="entry name" value="HMGB"/>
</dbReference>
<dbReference type="GO" id="GO:0003677">
    <property type="term" value="F:DNA binding"/>
    <property type="evidence" value="ECO:0007669"/>
    <property type="project" value="UniProtKB-UniRule"/>
</dbReference>
<dbReference type="Gene3D" id="1.10.30.10">
    <property type="entry name" value="High mobility group box domain"/>
    <property type="match status" value="2"/>
</dbReference>
<proteinExistence type="predicted"/>
<dbReference type="PROSITE" id="PS50118">
    <property type="entry name" value="HMG_BOX_2"/>
    <property type="match status" value="2"/>
</dbReference>
<organism evidence="5 6">
    <name type="scientific">Rhizoctonia solani</name>
    <dbReference type="NCBI Taxonomy" id="456999"/>
    <lineage>
        <taxon>Eukaryota</taxon>
        <taxon>Fungi</taxon>
        <taxon>Dikarya</taxon>
        <taxon>Basidiomycota</taxon>
        <taxon>Agaricomycotina</taxon>
        <taxon>Agaricomycetes</taxon>
        <taxon>Cantharellales</taxon>
        <taxon>Ceratobasidiaceae</taxon>
        <taxon>Rhizoctonia</taxon>
    </lineage>
</organism>
<evidence type="ECO:0000259" key="4">
    <source>
        <dbReference type="PROSITE" id="PS50118"/>
    </source>
</evidence>
<protein>
    <recommendedName>
        <fullName evidence="4">HMG box domain-containing protein</fullName>
    </recommendedName>
</protein>
<feature type="region of interest" description="Disordered" evidence="3">
    <location>
        <begin position="62"/>
        <end position="207"/>
    </location>
</feature>
<evidence type="ECO:0000256" key="3">
    <source>
        <dbReference type="SAM" id="MobiDB-lite"/>
    </source>
</evidence>
<sequence>MFSNRILLMRPALYAPSFQIRAFSLAQLALAPPRKLPPPPPPPPAKGRKAAPVAVKVVVKTPAKKPAAAATTRKAAPVAAAPARVARTRLTDKERTARDKAREKEKAEKAKEREKEKLARAKEKEREKAANAKEREKLAKAREREKEREVLRKAKEREKEREKKEKVKLREAAKKEKEKAKLAAAKIMEKPYPPPPKGPKSGYLMFTTDPSVKREKGEGVVDDAIKASEAWKALSDAEREVYNKKAEKARAAWKEEVAKWVSTLNLAQLEAARANREPGTRDESAMSTLPKRPGGPYALFLADMTSRPDFRNKVDGLVKKEGITDEREIAKKKIILFGRTSADIWKSMSDKEKAVYSSKYEQAKEKWDKDFGHLIATQKEEIAATLP</sequence>
<dbReference type="SMART" id="SM00398">
    <property type="entry name" value="HMG"/>
    <property type="match status" value="2"/>
</dbReference>